<reference evidence="2 3" key="1">
    <citation type="submission" date="2014-11" db="EMBL/GenBank/DDBJ databases">
        <authorList>
            <person name="Zhu J."/>
            <person name="Qi W."/>
            <person name="Song R."/>
        </authorList>
    </citation>
    <scope>NUCLEOTIDE SEQUENCE [LARGE SCALE GENOMIC DNA]</scope>
</reference>
<proteinExistence type="predicted"/>
<dbReference type="EMBL" id="CDMY01000371">
    <property type="protein sequence ID" value="CEM06804.1"/>
    <property type="molecule type" value="Genomic_DNA"/>
</dbReference>
<evidence type="ECO:0000313" key="3">
    <source>
        <dbReference type="Proteomes" id="UP000041254"/>
    </source>
</evidence>
<accession>A0A0G4F506</accession>
<dbReference type="AlphaFoldDB" id="A0A0G4F506"/>
<organism evidence="2 3">
    <name type="scientific">Vitrella brassicaformis (strain CCMP3155)</name>
    <dbReference type="NCBI Taxonomy" id="1169540"/>
    <lineage>
        <taxon>Eukaryota</taxon>
        <taxon>Sar</taxon>
        <taxon>Alveolata</taxon>
        <taxon>Colpodellida</taxon>
        <taxon>Vitrellaceae</taxon>
        <taxon>Vitrella</taxon>
    </lineage>
</organism>
<feature type="region of interest" description="Disordered" evidence="1">
    <location>
        <begin position="1"/>
        <end position="51"/>
    </location>
</feature>
<dbReference type="InParanoid" id="A0A0G4F506"/>
<evidence type="ECO:0000313" key="2">
    <source>
        <dbReference type="EMBL" id="CEM06804.1"/>
    </source>
</evidence>
<dbReference type="Proteomes" id="UP000041254">
    <property type="component" value="Unassembled WGS sequence"/>
</dbReference>
<sequence>MRVQLSLQCPHNGPIRASDESRSAPDAAQPSARSSVTLRYSGEENDESSAAAAATGGLLPDANGGVCDGVRGTLGSADHERLQMVYEDILARPWAHPTHVQRLHAAATRLRAERQRCVDQSALDAGKMGVMFAHGVVYALLSSNSPHCVIIASRVPAGLDFMERWMVSRQFNTREPYKWMHESGFENLYVYLLEKLPGPGRFFGDSAARRRRHWERVARTVDDDSPLCFDDGTRDGAYGGAKLLVPAGGT</sequence>
<evidence type="ECO:0000256" key="1">
    <source>
        <dbReference type="SAM" id="MobiDB-lite"/>
    </source>
</evidence>
<protein>
    <submittedName>
        <fullName evidence="2">Uncharacterized protein</fullName>
    </submittedName>
</protein>
<gene>
    <name evidence="2" type="ORF">Vbra_8782</name>
</gene>
<name>A0A0G4F506_VITBC</name>
<dbReference type="VEuPathDB" id="CryptoDB:Vbra_8782"/>
<keyword evidence="3" id="KW-1185">Reference proteome</keyword>